<dbReference type="InterPro" id="IPR050763">
    <property type="entry name" value="ABC_transporter_ATP-binding"/>
</dbReference>
<organism evidence="7 8">
    <name type="scientific">Isosphaera pallida (strain ATCC 43644 / DSM 9630 / IS1B)</name>
    <dbReference type="NCBI Taxonomy" id="575540"/>
    <lineage>
        <taxon>Bacteria</taxon>
        <taxon>Pseudomonadati</taxon>
        <taxon>Planctomycetota</taxon>
        <taxon>Planctomycetia</taxon>
        <taxon>Isosphaerales</taxon>
        <taxon>Isosphaeraceae</taxon>
        <taxon>Isosphaera</taxon>
    </lineage>
</organism>
<evidence type="ECO:0000256" key="5">
    <source>
        <dbReference type="ARBA" id="ARBA00022840"/>
    </source>
</evidence>
<name>E8R0G9_ISOPI</name>
<reference key="1">
    <citation type="submission" date="2010-11" db="EMBL/GenBank/DDBJ databases">
        <title>The complete sequence of chromosome of Isophaera pallida ATCC 43644.</title>
        <authorList>
            <consortium name="US DOE Joint Genome Institute (JGI-PGF)"/>
            <person name="Lucas S."/>
            <person name="Copeland A."/>
            <person name="Lapidus A."/>
            <person name="Bruce D."/>
            <person name="Goodwin L."/>
            <person name="Pitluck S."/>
            <person name="Kyrpides N."/>
            <person name="Mavromatis K."/>
            <person name="Pagani I."/>
            <person name="Ivanova N."/>
            <person name="Saunders E."/>
            <person name="Brettin T."/>
            <person name="Detter J.C."/>
            <person name="Han C."/>
            <person name="Tapia R."/>
            <person name="Land M."/>
            <person name="Hauser L."/>
            <person name="Markowitz V."/>
            <person name="Cheng J.-F."/>
            <person name="Hugenholtz P."/>
            <person name="Woyke T."/>
            <person name="Wu D."/>
            <person name="Eisen J.A."/>
        </authorList>
    </citation>
    <scope>NUCLEOTIDE SEQUENCE</scope>
    <source>
        <strain>ATCC 43644</strain>
    </source>
</reference>
<feature type="domain" description="ABC transporter" evidence="6">
    <location>
        <begin position="8"/>
        <end position="242"/>
    </location>
</feature>
<dbReference type="EMBL" id="CP002353">
    <property type="protein sequence ID" value="ADV63301.1"/>
    <property type="molecule type" value="Genomic_DNA"/>
</dbReference>
<gene>
    <name evidence="7" type="ordered locus">Isop_2733</name>
</gene>
<dbReference type="PROSITE" id="PS50893">
    <property type="entry name" value="ABC_TRANSPORTER_2"/>
    <property type="match status" value="1"/>
</dbReference>
<reference evidence="7 8" key="2">
    <citation type="journal article" date="2011" name="Stand. Genomic Sci.">
        <title>Complete genome sequence of Isosphaera pallida type strain (IS1B).</title>
        <authorList>
            <consortium name="US DOE Joint Genome Institute (JGI-PGF)"/>
            <person name="Goker M."/>
            <person name="Cleland D."/>
            <person name="Saunders E."/>
            <person name="Lapidus A."/>
            <person name="Nolan M."/>
            <person name="Lucas S."/>
            <person name="Hammon N."/>
            <person name="Deshpande S."/>
            <person name="Cheng J.F."/>
            <person name="Tapia R."/>
            <person name="Han C."/>
            <person name="Goodwin L."/>
            <person name="Pitluck S."/>
            <person name="Liolios K."/>
            <person name="Pagani I."/>
            <person name="Ivanova N."/>
            <person name="Mavromatis K."/>
            <person name="Pati A."/>
            <person name="Chen A."/>
            <person name="Palaniappan K."/>
            <person name="Land M."/>
            <person name="Hauser L."/>
            <person name="Chang Y.J."/>
            <person name="Jeffries C.D."/>
            <person name="Detter J.C."/>
            <person name="Beck B."/>
            <person name="Woyke T."/>
            <person name="Bristow J."/>
            <person name="Eisen J.A."/>
            <person name="Markowitz V."/>
            <person name="Hugenholtz P."/>
            <person name="Kyrpides N.C."/>
            <person name="Klenk H.P."/>
        </authorList>
    </citation>
    <scope>NUCLEOTIDE SEQUENCE [LARGE SCALE GENOMIC DNA]</scope>
    <source>
        <strain evidence="8">ATCC 43644 / DSM 9630 / IS1B</strain>
    </source>
</reference>
<dbReference type="SMART" id="SM00382">
    <property type="entry name" value="AAA"/>
    <property type="match status" value="1"/>
</dbReference>
<evidence type="ECO:0000256" key="4">
    <source>
        <dbReference type="ARBA" id="ARBA00022741"/>
    </source>
</evidence>
<dbReference type="GO" id="GO:0016887">
    <property type="term" value="F:ATP hydrolysis activity"/>
    <property type="evidence" value="ECO:0007669"/>
    <property type="project" value="InterPro"/>
</dbReference>
<protein>
    <submittedName>
        <fullName evidence="7">ABC transporter related protein</fullName>
    </submittedName>
</protein>
<evidence type="ECO:0000313" key="8">
    <source>
        <dbReference type="Proteomes" id="UP000008631"/>
    </source>
</evidence>
<dbReference type="Pfam" id="PF13732">
    <property type="entry name" value="DrrA1-3_C"/>
    <property type="match status" value="1"/>
</dbReference>
<dbReference type="KEGG" id="ipa:Isop_2733"/>
<evidence type="ECO:0000256" key="2">
    <source>
        <dbReference type="ARBA" id="ARBA00022448"/>
    </source>
</evidence>
<dbReference type="InterPro" id="IPR027417">
    <property type="entry name" value="P-loop_NTPase"/>
</dbReference>
<dbReference type="PANTHER" id="PTHR42711">
    <property type="entry name" value="ABC TRANSPORTER ATP-BINDING PROTEIN"/>
    <property type="match status" value="1"/>
</dbReference>
<dbReference type="SUPFAM" id="SSF52540">
    <property type="entry name" value="P-loop containing nucleoside triphosphate hydrolases"/>
    <property type="match status" value="1"/>
</dbReference>
<dbReference type="InterPro" id="IPR003439">
    <property type="entry name" value="ABC_transporter-like_ATP-bd"/>
</dbReference>
<dbReference type="InterPro" id="IPR025302">
    <property type="entry name" value="DrrA1/2-like_C"/>
</dbReference>
<dbReference type="Proteomes" id="UP000008631">
    <property type="component" value="Chromosome"/>
</dbReference>
<dbReference type="GO" id="GO:0005524">
    <property type="term" value="F:ATP binding"/>
    <property type="evidence" value="ECO:0007669"/>
    <property type="project" value="UniProtKB-KW"/>
</dbReference>
<dbReference type="InterPro" id="IPR003593">
    <property type="entry name" value="AAA+_ATPase"/>
</dbReference>
<dbReference type="InParanoid" id="E8R0G9"/>
<dbReference type="eggNOG" id="COG4152">
    <property type="taxonomic scope" value="Bacteria"/>
</dbReference>
<dbReference type="InterPro" id="IPR017871">
    <property type="entry name" value="ABC_transporter-like_CS"/>
</dbReference>
<dbReference type="PROSITE" id="PS00211">
    <property type="entry name" value="ABC_TRANSPORTER_1"/>
    <property type="match status" value="1"/>
</dbReference>
<keyword evidence="4" id="KW-0547">Nucleotide-binding</keyword>
<dbReference type="STRING" id="575540.Isop_2733"/>
<dbReference type="AlphaFoldDB" id="E8R0G9"/>
<accession>E8R0G9</accession>
<evidence type="ECO:0000256" key="3">
    <source>
        <dbReference type="ARBA" id="ARBA00022458"/>
    </source>
</evidence>
<keyword evidence="8" id="KW-1185">Reference proteome</keyword>
<keyword evidence="2" id="KW-0813">Transport</keyword>
<dbReference type="HOGENOM" id="CLU_000604_1_2_0"/>
<sequence length="336" mass="37332">MVATDWICDLRDVVKSYATARAVDGVGFQVRRGEIFALLGPNGAGKSTLVRMMMGIIPPDAGTIHYRIDALNSNGDLMAWPTPDQLGYLPEDRGLYRDLNIARTLSYFGQLRGMARIDADRAAEEWLEKIGLADRRKEKLRALSKGNQQKVQFASAVLHRPAFAVLDEPFSGLDPINQELLIDWLRELRDQGTTILLSAHQMNLVEKLADRVFLMSRGREVLSGTLDQVRRRVQGALTLTLTHDDGEAIDWLEQVQGVVEVERRGNSTRLLLGHDTPLSGLLRLIGERLEVRAIKTEQLSLHDLYVQALQTTAPEEAEAALATIAASEGDDSDLED</sequence>
<dbReference type="RefSeq" id="WP_013565589.1">
    <property type="nucleotide sequence ID" value="NC_014962.1"/>
</dbReference>
<dbReference type="PANTHER" id="PTHR42711:SF5">
    <property type="entry name" value="ABC TRANSPORTER ATP-BINDING PROTEIN NATA"/>
    <property type="match status" value="1"/>
</dbReference>
<proteinExistence type="inferred from homology"/>
<keyword evidence="3" id="KW-0536">Nodulation</keyword>
<dbReference type="Pfam" id="PF00005">
    <property type="entry name" value="ABC_tran"/>
    <property type="match status" value="1"/>
</dbReference>
<dbReference type="Gene3D" id="3.40.50.300">
    <property type="entry name" value="P-loop containing nucleotide triphosphate hydrolases"/>
    <property type="match status" value="1"/>
</dbReference>
<dbReference type="OrthoDB" id="9801987at2"/>
<keyword evidence="5" id="KW-0067">ATP-binding</keyword>
<evidence type="ECO:0000256" key="1">
    <source>
        <dbReference type="ARBA" id="ARBA00005417"/>
    </source>
</evidence>
<evidence type="ECO:0000259" key="6">
    <source>
        <dbReference type="PROSITE" id="PS50893"/>
    </source>
</evidence>
<evidence type="ECO:0000313" key="7">
    <source>
        <dbReference type="EMBL" id="ADV63301.1"/>
    </source>
</evidence>
<comment type="similarity">
    <text evidence="1">Belongs to the ABC transporter superfamily.</text>
</comment>